<reference evidence="12" key="1">
    <citation type="submission" date="2015-08" db="EMBL/GenBank/DDBJ databases">
        <authorList>
            <person name="Babu N.S."/>
            <person name="Beckwith C.J."/>
            <person name="Beseler K.G."/>
            <person name="Brison A."/>
            <person name="Carone J.V."/>
            <person name="Caskin T.P."/>
            <person name="Diamond M."/>
            <person name="Durham M.E."/>
            <person name="Foxe J.M."/>
            <person name="Go M."/>
            <person name="Henderson B.A."/>
            <person name="Jones I.B."/>
            <person name="McGettigan J.A."/>
            <person name="Micheletti S.J."/>
            <person name="Nasrallah M.E."/>
            <person name="Ortiz D."/>
            <person name="Piller C.R."/>
            <person name="Privatt S.R."/>
            <person name="Schneider S.L."/>
            <person name="Sharp S."/>
            <person name="Smith T.C."/>
            <person name="Stanton J.D."/>
            <person name="Ullery H.E."/>
            <person name="Wilson R.J."/>
            <person name="Serrano M.G."/>
            <person name="Buck G."/>
            <person name="Lee V."/>
            <person name="Wang Y."/>
            <person name="Carvalho R."/>
            <person name="Voegtly L."/>
            <person name="Shi R."/>
            <person name="Duckworth R."/>
            <person name="Johnson A."/>
            <person name="Loviza R."/>
            <person name="Walstead R."/>
            <person name="Shah Z."/>
            <person name="Kiflezghi M."/>
            <person name="Wade K."/>
            <person name="Ball S.L."/>
            <person name="Bradley K.W."/>
            <person name="Asai D.J."/>
            <person name="Bowman C.A."/>
            <person name="Russell D.A."/>
            <person name="Pope W.H."/>
            <person name="Jacobs-Sera D."/>
            <person name="Hendrix R.W."/>
            <person name="Hatfull G.F."/>
        </authorList>
    </citation>
    <scope>NUCLEOTIDE SEQUENCE</scope>
</reference>
<evidence type="ECO:0000256" key="7">
    <source>
        <dbReference type="ARBA" id="ARBA00023235"/>
    </source>
</evidence>
<dbReference type="Gene3D" id="2.60.120.10">
    <property type="entry name" value="Jelly Rolls"/>
    <property type="match status" value="2"/>
</dbReference>
<feature type="binding site" evidence="9">
    <location>
        <position position="285"/>
    </location>
    <ligand>
        <name>Zn(2+)</name>
        <dbReference type="ChEBI" id="CHEBI:29105"/>
    </ligand>
</feature>
<dbReference type="EC" id="5.3.1.8" evidence="4"/>
<organism evidence="12">
    <name type="scientific">Auxenochlorella protothecoides</name>
    <name type="common">Green microalga</name>
    <name type="synonym">Chlorella protothecoides</name>
    <dbReference type="NCBI Taxonomy" id="3075"/>
    <lineage>
        <taxon>Eukaryota</taxon>
        <taxon>Viridiplantae</taxon>
        <taxon>Chlorophyta</taxon>
        <taxon>core chlorophytes</taxon>
        <taxon>Trebouxiophyceae</taxon>
        <taxon>Chlorellales</taxon>
        <taxon>Chlorellaceae</taxon>
        <taxon>Auxenochlorella</taxon>
    </lineage>
</organism>
<name>A0A1D1ZSX1_AUXPR</name>
<feature type="domain" description="Phosphomannose isomerase type I catalytic" evidence="10">
    <location>
        <begin position="22"/>
        <end position="165"/>
    </location>
</feature>
<evidence type="ECO:0000259" key="10">
    <source>
        <dbReference type="Pfam" id="PF20511"/>
    </source>
</evidence>
<dbReference type="CDD" id="cd07011">
    <property type="entry name" value="cupin_PMI_type_I_N"/>
    <property type="match status" value="1"/>
</dbReference>
<reference evidence="13" key="3">
    <citation type="submission" date="2018-10" db="EMBL/GenBank/DDBJ databases">
        <authorList>
            <person name="Hovde B."/>
            <person name="Zhang X."/>
        </authorList>
    </citation>
    <scope>NUCLEOTIDE SEQUENCE [LARGE SCALE GENOMIC DNA]</scope>
    <source>
        <strain evidence="13">UTEX 25</strain>
    </source>
</reference>
<dbReference type="InterPro" id="IPR014710">
    <property type="entry name" value="RmlC-like_jellyroll"/>
</dbReference>
<reference evidence="13" key="4">
    <citation type="submission" date="2018-11" db="EMBL/GenBank/DDBJ databases">
        <title>Characterization of plant carbon substrate utilization by Auxenochlorella protothecoides.</title>
        <authorList>
            <person name="Vogler B.W."/>
            <person name="Starkenburg S.R."/>
            <person name="Sudasinghe N."/>
            <person name="Schambach J.Y."/>
            <person name="Rollin J.A."/>
            <person name="Pattathil S."/>
            <person name="Barry A.N."/>
        </authorList>
    </citation>
    <scope>NUCLEOTIDE SEQUENCE [LARGE SCALE GENOMIC DNA]</scope>
    <source>
        <strain evidence="13">UTEX 25</strain>
    </source>
</reference>
<keyword evidence="5 9" id="KW-0479">Metal-binding</keyword>
<evidence type="ECO:0000313" key="14">
    <source>
        <dbReference type="Proteomes" id="UP000279271"/>
    </source>
</evidence>
<dbReference type="EMBL" id="GDKF01008574">
    <property type="protein sequence ID" value="JAT70048.1"/>
    <property type="molecule type" value="Transcribed_RNA"/>
</dbReference>
<reference evidence="14" key="2">
    <citation type="journal article" date="2018" name="Algal Res.">
        <title>Characterization of plant carbon substrate utilization by Auxenochlorella protothecoides.</title>
        <authorList>
            <person name="Vogler B.W."/>
            <person name="Starkenburg S.R."/>
            <person name="Sudasinghe N."/>
            <person name="Schambach J.Y."/>
            <person name="Rollin J.A."/>
            <person name="Pattathil S."/>
            <person name="Barry A.N."/>
        </authorList>
    </citation>
    <scope>NUCLEOTIDE SEQUENCE [LARGE SCALE GENOMIC DNA]</scope>
    <source>
        <strain evidence="14">UTEX 25</strain>
    </source>
</reference>
<comment type="cofactor">
    <cofactor evidence="9">
        <name>Zn(2+)</name>
        <dbReference type="ChEBI" id="CHEBI:29105"/>
    </cofactor>
    <text evidence="9">Binds 1 zinc ion per subunit.</text>
</comment>
<proteinExistence type="inferred from homology"/>
<evidence type="ECO:0000256" key="2">
    <source>
        <dbReference type="ARBA" id="ARBA00004666"/>
    </source>
</evidence>
<gene>
    <name evidence="13" type="ORF">APUTEX25_000911</name>
    <name evidence="12" type="ORF">g.3834</name>
</gene>
<evidence type="ECO:0000256" key="8">
    <source>
        <dbReference type="PIRSR" id="PIRSR001480-1"/>
    </source>
</evidence>
<dbReference type="PROSITE" id="PS00965">
    <property type="entry name" value="PMI_I_1"/>
    <property type="match status" value="1"/>
</dbReference>
<dbReference type="GO" id="GO:0009298">
    <property type="term" value="P:GDP-mannose biosynthetic process"/>
    <property type="evidence" value="ECO:0007669"/>
    <property type="project" value="UniProtKB-UniPathway"/>
</dbReference>
<dbReference type="GO" id="GO:0008270">
    <property type="term" value="F:zinc ion binding"/>
    <property type="evidence" value="ECO:0007669"/>
    <property type="project" value="InterPro"/>
</dbReference>
<dbReference type="PANTHER" id="PTHR10309">
    <property type="entry name" value="MANNOSE-6-PHOSPHATE ISOMERASE"/>
    <property type="match status" value="1"/>
</dbReference>
<dbReference type="InterPro" id="IPR011051">
    <property type="entry name" value="RmlC_Cupin_sf"/>
</dbReference>
<dbReference type="SUPFAM" id="SSF51182">
    <property type="entry name" value="RmlC-like cupins"/>
    <property type="match status" value="1"/>
</dbReference>
<dbReference type="Pfam" id="PF20512">
    <property type="entry name" value="PMI_typeI_hel"/>
    <property type="match status" value="1"/>
</dbReference>
<keyword evidence="7" id="KW-0413">Isomerase</keyword>
<dbReference type="AlphaFoldDB" id="A0A1D1ZSX1"/>
<comment type="pathway">
    <text evidence="2">Nucleotide-sugar biosynthesis; GDP-alpha-D-mannose biosynthesis; alpha-D-mannose 1-phosphate from D-fructose 6-phosphate: step 1/2.</text>
</comment>
<evidence type="ECO:0000256" key="1">
    <source>
        <dbReference type="ARBA" id="ARBA00000757"/>
    </source>
</evidence>
<dbReference type="InterPro" id="IPR018050">
    <property type="entry name" value="Pmannose_isomerase-type1_CS"/>
</dbReference>
<evidence type="ECO:0000259" key="11">
    <source>
        <dbReference type="Pfam" id="PF20512"/>
    </source>
</evidence>
<dbReference type="PRINTS" id="PR00714">
    <property type="entry name" value="MAN6PISMRASE"/>
</dbReference>
<evidence type="ECO:0000256" key="4">
    <source>
        <dbReference type="ARBA" id="ARBA00011956"/>
    </source>
</evidence>
<accession>A0A1D1ZSX1</accession>
<sequence length="445" mass="46023">MVTLSVQAPVAPHANGVAHDGLYRLQCKAQTYAWGLPMDESEVARLCLADGQMLDPSLPYAELWMGTHPSAPSTLAAPSGQPLSDLLQRHPELLGAAAPAFGIRGLPFLFKVLSIGSALSIQSHPDKALAARLHAERPDVYPDANHKPEMVLALTRCEALCGFAPAEELAGTLAAVPELRAMVGEARAAAYEAARSPAARAAALHALFSALMAAPAGAAGDAVDALVARLRALEEGGAGRHARDALALRLAAQYPRDVGVLAALTLNHVTLEAGEALALPANLPHAYLAGQALEAMAESDNVIRAGLTPKLRDAAVLCASLSYDQARPEVLRGERCGGDVGAGEAKAAGEHGLRRYRPSQPFPEFEVWTGRAAPGTKLRLAPAAGPALLLVRRGEARAGARRLGPGHAFFLAAGRGMDLEVAAGGQDLEIAAAACNGMGFGSGEA</sequence>
<comment type="catalytic activity">
    <reaction evidence="1">
        <text>D-mannose 6-phosphate = D-fructose 6-phosphate</text>
        <dbReference type="Rhea" id="RHEA:12356"/>
        <dbReference type="ChEBI" id="CHEBI:58735"/>
        <dbReference type="ChEBI" id="CHEBI:61527"/>
        <dbReference type="EC" id="5.3.1.8"/>
    </reaction>
</comment>
<evidence type="ECO:0000313" key="12">
    <source>
        <dbReference type="EMBL" id="JAT70048.1"/>
    </source>
</evidence>
<dbReference type="UniPathway" id="UPA00126">
    <property type="reaction ID" value="UER00423"/>
</dbReference>
<feature type="binding site" evidence="9">
    <location>
        <position position="124"/>
    </location>
    <ligand>
        <name>Zn(2+)</name>
        <dbReference type="ChEBI" id="CHEBI:29105"/>
    </ligand>
</feature>
<dbReference type="PROSITE" id="PS00966">
    <property type="entry name" value="PMI_I_2"/>
    <property type="match status" value="1"/>
</dbReference>
<comment type="similarity">
    <text evidence="3">Belongs to the mannose-6-phosphate isomerase type 1 family.</text>
</comment>
<evidence type="ECO:0000256" key="3">
    <source>
        <dbReference type="ARBA" id="ARBA00010772"/>
    </source>
</evidence>
<evidence type="ECO:0000256" key="6">
    <source>
        <dbReference type="ARBA" id="ARBA00022833"/>
    </source>
</evidence>
<keyword evidence="6 9" id="KW-0862">Zinc</keyword>
<dbReference type="GO" id="GO:0005975">
    <property type="term" value="P:carbohydrate metabolic process"/>
    <property type="evidence" value="ECO:0007669"/>
    <property type="project" value="InterPro"/>
</dbReference>
<dbReference type="InterPro" id="IPR046457">
    <property type="entry name" value="PMI_typeI_cat"/>
</dbReference>
<feature type="binding site" evidence="9">
    <location>
        <position position="149"/>
    </location>
    <ligand>
        <name>Zn(2+)</name>
        <dbReference type="ChEBI" id="CHEBI:29105"/>
    </ligand>
</feature>
<dbReference type="GO" id="GO:0004476">
    <property type="term" value="F:mannose-6-phosphate isomerase activity"/>
    <property type="evidence" value="ECO:0007669"/>
    <property type="project" value="UniProtKB-EC"/>
</dbReference>
<dbReference type="GO" id="GO:0005829">
    <property type="term" value="C:cytosol"/>
    <property type="evidence" value="ECO:0007669"/>
    <property type="project" value="TreeGrafter"/>
</dbReference>
<feature type="domain" description="Phosphomannose isomerase type I helical insertion" evidence="11">
    <location>
        <begin position="194"/>
        <end position="265"/>
    </location>
</feature>
<dbReference type="InterPro" id="IPR016305">
    <property type="entry name" value="Mannose-6-P_Isomerase"/>
</dbReference>
<feature type="active site" evidence="8">
    <location>
        <position position="304"/>
    </location>
</feature>
<dbReference type="InterPro" id="IPR001250">
    <property type="entry name" value="Man6P_Isoase-1"/>
</dbReference>
<dbReference type="Gene3D" id="1.10.441.10">
    <property type="entry name" value="Phosphomannose Isomerase, domain 2"/>
    <property type="match status" value="1"/>
</dbReference>
<dbReference type="Pfam" id="PF20511">
    <property type="entry name" value="PMI_typeI_cat"/>
    <property type="match status" value="1"/>
</dbReference>
<dbReference type="InterPro" id="IPR046458">
    <property type="entry name" value="PMI_typeI_hel"/>
</dbReference>
<dbReference type="Proteomes" id="UP000279271">
    <property type="component" value="Unassembled WGS sequence"/>
</dbReference>
<evidence type="ECO:0000256" key="5">
    <source>
        <dbReference type="ARBA" id="ARBA00022723"/>
    </source>
</evidence>
<dbReference type="NCBIfam" id="TIGR00218">
    <property type="entry name" value="manA"/>
    <property type="match status" value="1"/>
</dbReference>
<evidence type="ECO:0000256" key="9">
    <source>
        <dbReference type="PIRSR" id="PIRSR001480-2"/>
    </source>
</evidence>
<feature type="binding site" evidence="9">
    <location>
        <position position="122"/>
    </location>
    <ligand>
        <name>Zn(2+)</name>
        <dbReference type="ChEBI" id="CHEBI:29105"/>
    </ligand>
</feature>
<evidence type="ECO:0000313" key="13">
    <source>
        <dbReference type="EMBL" id="RMZ52792.1"/>
    </source>
</evidence>
<protein>
    <recommendedName>
        <fullName evidence="4">mannose-6-phosphate isomerase</fullName>
        <ecNumber evidence="4">5.3.1.8</ecNumber>
    </recommendedName>
</protein>
<dbReference type="EMBL" id="QOKY01000202">
    <property type="protein sequence ID" value="RMZ52792.1"/>
    <property type="molecule type" value="Genomic_DNA"/>
</dbReference>
<dbReference type="PANTHER" id="PTHR10309:SF0">
    <property type="entry name" value="MANNOSE-6-PHOSPHATE ISOMERASE"/>
    <property type="match status" value="1"/>
</dbReference>
<dbReference type="PIRSF" id="PIRSF001480">
    <property type="entry name" value="Mannose-6-phosphate_isomerase"/>
    <property type="match status" value="1"/>
</dbReference>